<dbReference type="EMBL" id="LXFE01000716">
    <property type="protein sequence ID" value="OLL24600.1"/>
    <property type="molecule type" value="Genomic_DNA"/>
</dbReference>
<feature type="compositionally biased region" description="Polar residues" evidence="1">
    <location>
        <begin position="1"/>
        <end position="55"/>
    </location>
</feature>
<proteinExistence type="predicted"/>
<reference evidence="2 3" key="1">
    <citation type="submission" date="2016-04" db="EMBL/GenBank/DDBJ databases">
        <title>Evolutionary innovation and constraint leading to complex multicellularity in the Ascomycota.</title>
        <authorList>
            <person name="Cisse O."/>
            <person name="Nguyen A."/>
            <person name="Hewitt D.A."/>
            <person name="Jedd G."/>
            <person name="Stajich J.E."/>
        </authorList>
    </citation>
    <scope>NUCLEOTIDE SEQUENCE [LARGE SCALE GENOMIC DNA]</scope>
    <source>
        <strain evidence="2 3">DAH-3</strain>
    </source>
</reference>
<evidence type="ECO:0000313" key="3">
    <source>
        <dbReference type="Proteomes" id="UP000186594"/>
    </source>
</evidence>
<feature type="region of interest" description="Disordered" evidence="1">
    <location>
        <begin position="86"/>
        <end position="106"/>
    </location>
</feature>
<comment type="caution">
    <text evidence="2">The sequence shown here is derived from an EMBL/GenBank/DDBJ whole genome shotgun (WGS) entry which is preliminary data.</text>
</comment>
<organism evidence="2 3">
    <name type="scientific">Neolecta irregularis (strain DAH-3)</name>
    <dbReference type="NCBI Taxonomy" id="1198029"/>
    <lineage>
        <taxon>Eukaryota</taxon>
        <taxon>Fungi</taxon>
        <taxon>Dikarya</taxon>
        <taxon>Ascomycota</taxon>
        <taxon>Taphrinomycotina</taxon>
        <taxon>Neolectales</taxon>
        <taxon>Neolectaceae</taxon>
        <taxon>Neolecta</taxon>
    </lineage>
</organism>
<gene>
    <name evidence="2" type="ORF">NEOLI_003060</name>
</gene>
<name>A0A1U7LPK0_NEOID</name>
<protein>
    <submittedName>
        <fullName evidence="2">Uncharacterized protein</fullName>
    </submittedName>
</protein>
<keyword evidence="3" id="KW-1185">Reference proteome</keyword>
<evidence type="ECO:0000256" key="1">
    <source>
        <dbReference type="SAM" id="MobiDB-lite"/>
    </source>
</evidence>
<evidence type="ECO:0000313" key="2">
    <source>
        <dbReference type="EMBL" id="OLL24600.1"/>
    </source>
</evidence>
<feature type="region of interest" description="Disordered" evidence="1">
    <location>
        <begin position="1"/>
        <end position="58"/>
    </location>
</feature>
<dbReference type="AlphaFoldDB" id="A0A1U7LPK0"/>
<sequence>MTAPQPNHETSNTASDNGITSSYEVGGSSHHSIGKTNNSHGNTPSNNRQENSTTAVGWRAFVDKINGAPNEPSTMDKVKSHMQKLEGNLLNRPEKLKEAEETLGSR</sequence>
<dbReference type="Proteomes" id="UP000186594">
    <property type="component" value="Unassembled WGS sequence"/>
</dbReference>
<accession>A0A1U7LPK0</accession>